<protein>
    <submittedName>
        <fullName evidence="1">N-acylglucosamine 2-epimerase</fullName>
    </submittedName>
</protein>
<dbReference type="Gene3D" id="1.50.10.10">
    <property type="match status" value="1"/>
</dbReference>
<sequence>MVEQREEWLQQTKRTIPFIERRCFDPADGRTWFHATREGASIRERRYAFSAAIAFAQYAHAIGSEQYAARVQNCFSASSSST</sequence>
<dbReference type="GO" id="GO:0005975">
    <property type="term" value="P:carbohydrate metabolic process"/>
    <property type="evidence" value="ECO:0007669"/>
    <property type="project" value="InterPro"/>
</dbReference>
<evidence type="ECO:0000313" key="1">
    <source>
        <dbReference type="EMBL" id="EAQ79275.1"/>
    </source>
</evidence>
<dbReference type="InterPro" id="IPR012341">
    <property type="entry name" value="6hp_glycosidase-like_sf"/>
</dbReference>
<dbReference type="SUPFAM" id="SSF48208">
    <property type="entry name" value="Six-hairpin glycosidases"/>
    <property type="match status" value="1"/>
</dbReference>
<dbReference type="Proteomes" id="UP000004358">
    <property type="component" value="Unassembled WGS sequence"/>
</dbReference>
<comment type="caution">
    <text evidence="1">The sequence shown here is derived from an EMBL/GenBank/DDBJ whole genome shotgun (WGS) entry which is preliminary data.</text>
</comment>
<gene>
    <name evidence="1" type="ORF">DSM3645_02328</name>
</gene>
<dbReference type="HOGENOM" id="CLU_2551545_0_0_0"/>
<dbReference type="InterPro" id="IPR008928">
    <property type="entry name" value="6-hairpin_glycosidase_sf"/>
</dbReference>
<dbReference type="STRING" id="314230.DSM3645_02328"/>
<name>A3ZVC9_9BACT</name>
<proteinExistence type="predicted"/>
<dbReference type="AlphaFoldDB" id="A3ZVC9"/>
<dbReference type="eggNOG" id="COG2942">
    <property type="taxonomic scope" value="Bacteria"/>
</dbReference>
<dbReference type="EMBL" id="AANZ01000014">
    <property type="protein sequence ID" value="EAQ79275.1"/>
    <property type="molecule type" value="Genomic_DNA"/>
</dbReference>
<reference evidence="1 2" key="1">
    <citation type="submission" date="2006-02" db="EMBL/GenBank/DDBJ databases">
        <authorList>
            <person name="Amann R."/>
            <person name="Ferriera S."/>
            <person name="Johnson J."/>
            <person name="Kravitz S."/>
            <person name="Halpern A."/>
            <person name="Remington K."/>
            <person name="Beeson K."/>
            <person name="Tran B."/>
            <person name="Rogers Y.-H."/>
            <person name="Friedman R."/>
            <person name="Venter J.C."/>
        </authorList>
    </citation>
    <scope>NUCLEOTIDE SEQUENCE [LARGE SCALE GENOMIC DNA]</scope>
    <source>
        <strain evidence="1 2">DSM 3645</strain>
    </source>
</reference>
<organism evidence="1 2">
    <name type="scientific">Blastopirellula marina DSM 3645</name>
    <dbReference type="NCBI Taxonomy" id="314230"/>
    <lineage>
        <taxon>Bacteria</taxon>
        <taxon>Pseudomonadati</taxon>
        <taxon>Planctomycetota</taxon>
        <taxon>Planctomycetia</taxon>
        <taxon>Pirellulales</taxon>
        <taxon>Pirellulaceae</taxon>
        <taxon>Blastopirellula</taxon>
    </lineage>
</organism>
<accession>A3ZVC9</accession>
<evidence type="ECO:0000313" key="2">
    <source>
        <dbReference type="Proteomes" id="UP000004358"/>
    </source>
</evidence>